<feature type="compositionally biased region" description="Low complexity" evidence="1">
    <location>
        <begin position="35"/>
        <end position="80"/>
    </location>
</feature>
<proteinExistence type="predicted"/>
<gene>
    <name evidence="3" type="primary">LOC103565944</name>
</gene>
<reference evidence="3" key="1">
    <citation type="submission" date="2025-08" db="UniProtKB">
        <authorList>
            <consortium name="RefSeq"/>
        </authorList>
    </citation>
    <scope>IDENTIFICATION</scope>
    <source>
        <tissue evidence="3">Blood</tissue>
    </source>
</reference>
<dbReference type="Proteomes" id="UP001652662">
    <property type="component" value="Chromosome 19"/>
</dbReference>
<accession>A0ABM4LP85</accession>
<organism evidence="2 3">
    <name type="scientific">Equus przewalskii</name>
    <name type="common">Przewalski's horse</name>
    <name type="synonym">Equus caballus przewalskii</name>
    <dbReference type="NCBI Taxonomy" id="9798"/>
    <lineage>
        <taxon>Eukaryota</taxon>
        <taxon>Metazoa</taxon>
        <taxon>Chordata</taxon>
        <taxon>Craniata</taxon>
        <taxon>Vertebrata</taxon>
        <taxon>Euteleostomi</taxon>
        <taxon>Mammalia</taxon>
        <taxon>Eutheria</taxon>
        <taxon>Laurasiatheria</taxon>
        <taxon>Perissodactyla</taxon>
        <taxon>Equidae</taxon>
        <taxon>Equus</taxon>
    </lineage>
</organism>
<keyword evidence="2" id="KW-1185">Reference proteome</keyword>
<feature type="region of interest" description="Disordered" evidence="1">
    <location>
        <begin position="111"/>
        <end position="140"/>
    </location>
</feature>
<sequence length="463" mass="51291">MRVGAFPALLSNPAPAPPPASPEPPSPLRPPPLFCPRQPARPRTPASLPASSTPPSARAAGTSLPSGPLRGGPRQRPQGGVCWGGGVSHHLYCQRPWERSRGWHLPPERLAREPHTHLPPPPPRLASARNPTRVGPGGAETQTYSCEVRLFLWRLRNGGRSGAAKSPHRPKIRAARALLGVRSCPARHRCSGCQPAGPQRAPASETCPRIGWRSRIKCNSLSDWFDSGTTWRQPPWCVTAYRIDETDALGVRRVVETQLDGHQKRRAPFVHCRCQCPQGWLRPGSPVQSALLLRMGQKLEVTGKTFQSKSHTLPREKQFLSTAQLSSKTETSDSNFKSLRGRLHGQNTLQMLTLLPVMLRRKCAFKNPALPDLTGTGHREGQLTDPCSHAATVIRCTARNTHLQLDRYIGKTATEDEEVKKIFPGQEEENKTFEISFPNTAVHIQHDQRLFKSNQVFLSLPRM</sequence>
<protein>
    <submittedName>
        <fullName evidence="3">Uncharacterized protein</fullName>
    </submittedName>
</protein>
<feature type="compositionally biased region" description="Pro residues" evidence="1">
    <location>
        <begin position="14"/>
        <end position="34"/>
    </location>
</feature>
<evidence type="ECO:0000313" key="2">
    <source>
        <dbReference type="Proteomes" id="UP001652662"/>
    </source>
</evidence>
<evidence type="ECO:0000256" key="1">
    <source>
        <dbReference type="SAM" id="MobiDB-lite"/>
    </source>
</evidence>
<evidence type="ECO:0000313" key="3">
    <source>
        <dbReference type="RefSeq" id="XP_070442254.1"/>
    </source>
</evidence>
<name>A0ABM4LP85_EQUPR</name>
<dbReference type="GeneID" id="103565944"/>
<feature type="region of interest" description="Disordered" evidence="1">
    <location>
        <begin position="1"/>
        <end position="81"/>
    </location>
</feature>
<dbReference type="RefSeq" id="XP_070442254.1">
    <property type="nucleotide sequence ID" value="XM_070586153.1"/>
</dbReference>